<dbReference type="Proteomes" id="UP000769157">
    <property type="component" value="Unassembled WGS sequence"/>
</dbReference>
<comment type="caution">
    <text evidence="1">The sequence shown here is derived from an EMBL/GenBank/DDBJ whole genome shotgun (WGS) entry which is preliminary data.</text>
</comment>
<sequence>MAIPRAADLPRPLPAVKVTVVFRVFSAMESINRRMASAWFSVLAKLTSEPAGWVSSRLDFNSTSSCSFSESSSSSFGGSLFTCLPPETGRTFSSSSRTKQFLQSERDSKNLSLNLATTSLCASVLYLEWISMVTVYNCFKEDIDFKSITTSPPPSTVSIVLAIKLGVSPSKSCKMHIP</sequence>
<keyword evidence="2" id="KW-1185">Reference proteome</keyword>
<dbReference type="AlphaFoldDB" id="A0A9P8T7T0"/>
<proteinExistence type="predicted"/>
<dbReference type="GeneID" id="70234501"/>
<reference evidence="1" key="1">
    <citation type="journal article" date="2021" name="Open Biol.">
        <title>Shared evolutionary footprints suggest mitochondrial oxidative damage underlies multiple complex I losses in fungi.</title>
        <authorList>
            <person name="Schikora-Tamarit M.A."/>
            <person name="Marcet-Houben M."/>
            <person name="Nosek J."/>
            <person name="Gabaldon T."/>
        </authorList>
    </citation>
    <scope>NUCLEOTIDE SEQUENCE</scope>
    <source>
        <strain evidence="1">CBS6075</strain>
    </source>
</reference>
<gene>
    <name evidence="1" type="ORF">OGAPHI_002534</name>
</gene>
<reference evidence="1" key="2">
    <citation type="submission" date="2021-01" db="EMBL/GenBank/DDBJ databases">
        <authorList>
            <person name="Schikora-Tamarit M.A."/>
        </authorList>
    </citation>
    <scope>NUCLEOTIDE SEQUENCE</scope>
    <source>
        <strain evidence="1">CBS6075</strain>
    </source>
</reference>
<name>A0A9P8T7T0_9ASCO</name>
<evidence type="ECO:0000313" key="2">
    <source>
        <dbReference type="Proteomes" id="UP000769157"/>
    </source>
</evidence>
<organism evidence="1 2">
    <name type="scientific">Ogataea philodendri</name>
    <dbReference type="NCBI Taxonomy" id="1378263"/>
    <lineage>
        <taxon>Eukaryota</taxon>
        <taxon>Fungi</taxon>
        <taxon>Dikarya</taxon>
        <taxon>Ascomycota</taxon>
        <taxon>Saccharomycotina</taxon>
        <taxon>Pichiomycetes</taxon>
        <taxon>Pichiales</taxon>
        <taxon>Pichiaceae</taxon>
        <taxon>Ogataea</taxon>
    </lineage>
</organism>
<protein>
    <submittedName>
        <fullName evidence="1">Uncharacterized protein</fullName>
    </submittedName>
</protein>
<evidence type="ECO:0000313" key="1">
    <source>
        <dbReference type="EMBL" id="KAH3668779.1"/>
    </source>
</evidence>
<dbReference type="EMBL" id="JAEUBE010000158">
    <property type="protein sequence ID" value="KAH3668779.1"/>
    <property type="molecule type" value="Genomic_DNA"/>
</dbReference>
<dbReference type="RefSeq" id="XP_046063193.1">
    <property type="nucleotide sequence ID" value="XM_046203414.1"/>
</dbReference>
<accession>A0A9P8T7T0</accession>